<keyword evidence="3" id="KW-1185">Reference proteome</keyword>
<reference evidence="2 3" key="1">
    <citation type="submission" date="2019-08" db="EMBL/GenBank/DDBJ databases">
        <title>Professor.</title>
        <authorList>
            <person name="Park J.S."/>
        </authorList>
    </citation>
    <scope>NUCLEOTIDE SEQUENCE [LARGE SCALE GENOMIC DNA]</scope>
    <source>
        <strain evidence="2 3">176CP5-101</strain>
    </source>
</reference>
<keyword evidence="1" id="KW-0732">Signal</keyword>
<feature type="chain" id="PRO_5023061190" description="Lipocalin-like domain-containing protein" evidence="1">
    <location>
        <begin position="22"/>
        <end position="160"/>
    </location>
</feature>
<proteinExistence type="predicted"/>
<evidence type="ECO:0000256" key="1">
    <source>
        <dbReference type="SAM" id="SignalP"/>
    </source>
</evidence>
<accession>A0A5C8V1T6</accession>
<dbReference type="RefSeq" id="WP_147744488.1">
    <property type="nucleotide sequence ID" value="NZ_VRUR01000002.1"/>
</dbReference>
<sequence length="160" mass="17268">MKILKKSALFALLLFAVTSCGLDDGVEGIEPPNFDVIGLWDLVEVNVSQAQDLNMDETSSTNLLNELDCISGTLLIDGDLVWTYEQSDIAITAITGDQFNADCSGTTSATGTWFADETEVTFTGDPVLGELSIVGNRLVNEIGENLPGVLSFVYERRIVN</sequence>
<gene>
    <name evidence="2" type="ORF">FVB32_14210</name>
</gene>
<dbReference type="AlphaFoldDB" id="A0A5C8V1T6"/>
<dbReference type="PROSITE" id="PS51257">
    <property type="entry name" value="PROKAR_LIPOPROTEIN"/>
    <property type="match status" value="1"/>
</dbReference>
<dbReference type="Proteomes" id="UP000321456">
    <property type="component" value="Unassembled WGS sequence"/>
</dbReference>
<organism evidence="2 3">
    <name type="scientific">Flagellimonas hymeniacidonis</name>
    <dbReference type="NCBI Taxonomy" id="2603628"/>
    <lineage>
        <taxon>Bacteria</taxon>
        <taxon>Pseudomonadati</taxon>
        <taxon>Bacteroidota</taxon>
        <taxon>Flavobacteriia</taxon>
        <taxon>Flavobacteriales</taxon>
        <taxon>Flavobacteriaceae</taxon>
        <taxon>Flagellimonas</taxon>
    </lineage>
</organism>
<evidence type="ECO:0000313" key="2">
    <source>
        <dbReference type="EMBL" id="TXN35723.1"/>
    </source>
</evidence>
<dbReference type="EMBL" id="VRUR01000002">
    <property type="protein sequence ID" value="TXN35723.1"/>
    <property type="molecule type" value="Genomic_DNA"/>
</dbReference>
<feature type="signal peptide" evidence="1">
    <location>
        <begin position="1"/>
        <end position="21"/>
    </location>
</feature>
<evidence type="ECO:0000313" key="3">
    <source>
        <dbReference type="Proteomes" id="UP000321456"/>
    </source>
</evidence>
<name>A0A5C8V1T6_9FLAO</name>
<protein>
    <recommendedName>
        <fullName evidence="4">Lipocalin-like domain-containing protein</fullName>
    </recommendedName>
</protein>
<comment type="caution">
    <text evidence="2">The sequence shown here is derived from an EMBL/GenBank/DDBJ whole genome shotgun (WGS) entry which is preliminary data.</text>
</comment>
<evidence type="ECO:0008006" key="4">
    <source>
        <dbReference type="Google" id="ProtNLM"/>
    </source>
</evidence>